<dbReference type="AlphaFoldDB" id="A0A6J3GS91"/>
<gene>
    <name evidence="3" type="primary">LOC116541002</name>
</gene>
<reference evidence="3" key="1">
    <citation type="submission" date="2025-08" db="UniProtKB">
        <authorList>
            <consortium name="RefSeq"/>
        </authorList>
    </citation>
    <scope>IDENTIFICATION</scope>
    <source>
        <tissue evidence="3">Blood</tissue>
    </source>
</reference>
<evidence type="ECO:0000313" key="2">
    <source>
        <dbReference type="Proteomes" id="UP000504640"/>
    </source>
</evidence>
<sequence>MRSWCLWQICTCRIVRSEEWCPGPQRPTTGVYGEGQEYRDVSTIFLSSGTENMELYSHKGINLLMSQATKSILNSPSDGTLMK</sequence>
<keyword evidence="2" id="KW-1185">Reference proteome</keyword>
<dbReference type="Proteomes" id="UP000504640">
    <property type="component" value="Unplaced"/>
</dbReference>
<keyword evidence="1" id="KW-0732">Signal</keyword>
<feature type="chain" id="PRO_5026904341" evidence="1">
    <location>
        <begin position="18"/>
        <end position="83"/>
    </location>
</feature>
<organism evidence="2 3">
    <name type="scientific">Sapajus apella</name>
    <name type="common">Brown-capped capuchin</name>
    <name type="synonym">Cebus apella</name>
    <dbReference type="NCBI Taxonomy" id="9515"/>
    <lineage>
        <taxon>Eukaryota</taxon>
        <taxon>Metazoa</taxon>
        <taxon>Chordata</taxon>
        <taxon>Craniata</taxon>
        <taxon>Vertebrata</taxon>
        <taxon>Euteleostomi</taxon>
        <taxon>Mammalia</taxon>
        <taxon>Eutheria</taxon>
        <taxon>Euarchontoglires</taxon>
        <taxon>Primates</taxon>
        <taxon>Haplorrhini</taxon>
        <taxon>Platyrrhini</taxon>
        <taxon>Cebidae</taxon>
        <taxon>Cebinae</taxon>
        <taxon>Sapajus</taxon>
    </lineage>
</organism>
<dbReference type="RefSeq" id="XP_032120721.1">
    <property type="nucleotide sequence ID" value="XM_032264830.1"/>
</dbReference>
<evidence type="ECO:0000256" key="1">
    <source>
        <dbReference type="SAM" id="SignalP"/>
    </source>
</evidence>
<evidence type="ECO:0000313" key="3">
    <source>
        <dbReference type="RefSeq" id="XP_032120721.1"/>
    </source>
</evidence>
<name>A0A6J3GS91_SAPAP</name>
<protein>
    <submittedName>
        <fullName evidence="3">Uncharacterized protein LOC116541002 isoform X3</fullName>
    </submittedName>
</protein>
<proteinExistence type="predicted"/>
<accession>A0A6J3GS91</accession>
<dbReference type="GeneID" id="116541002"/>
<feature type="signal peptide" evidence="1">
    <location>
        <begin position="1"/>
        <end position="17"/>
    </location>
</feature>